<name>A0A1C6S3L0_9ACTN</name>
<dbReference type="Gene3D" id="3.40.50.720">
    <property type="entry name" value="NAD(P)-binding Rossmann-like Domain"/>
    <property type="match status" value="1"/>
</dbReference>
<dbReference type="InterPro" id="IPR011032">
    <property type="entry name" value="GroES-like_sf"/>
</dbReference>
<dbReference type="InterPro" id="IPR013154">
    <property type="entry name" value="ADH-like_N"/>
</dbReference>
<dbReference type="PANTHER" id="PTHR42813">
    <property type="entry name" value="ZINC-TYPE ALCOHOL DEHYDROGENASE-LIKE"/>
    <property type="match status" value="1"/>
</dbReference>
<dbReference type="Pfam" id="PF08240">
    <property type="entry name" value="ADH_N"/>
    <property type="match status" value="1"/>
</dbReference>
<comment type="cofactor">
    <cofactor evidence="1 5">
        <name>Zn(2+)</name>
        <dbReference type="ChEBI" id="CHEBI:29105"/>
    </cofactor>
</comment>
<feature type="domain" description="Alcohol dehydrogenase-like C-terminal" evidence="6">
    <location>
        <begin position="189"/>
        <end position="258"/>
    </location>
</feature>
<evidence type="ECO:0000313" key="9">
    <source>
        <dbReference type="Proteomes" id="UP000199413"/>
    </source>
</evidence>
<organism evidence="8 9">
    <name type="scientific">Micromonospora rhizosphaerae</name>
    <dbReference type="NCBI Taxonomy" id="568872"/>
    <lineage>
        <taxon>Bacteria</taxon>
        <taxon>Bacillati</taxon>
        <taxon>Actinomycetota</taxon>
        <taxon>Actinomycetes</taxon>
        <taxon>Micromonosporales</taxon>
        <taxon>Micromonosporaceae</taxon>
        <taxon>Micromonospora</taxon>
    </lineage>
</organism>
<dbReference type="PANTHER" id="PTHR42813:SF2">
    <property type="entry name" value="DEHYDROGENASE, ZINC-CONTAINING, PUTATIVE (AFU_ORTHOLOGUE AFUA_2G02810)-RELATED"/>
    <property type="match status" value="1"/>
</dbReference>
<evidence type="ECO:0000256" key="1">
    <source>
        <dbReference type="ARBA" id="ARBA00001947"/>
    </source>
</evidence>
<dbReference type="RefSeq" id="WP_091341208.1">
    <property type="nucleotide sequence ID" value="NZ_FMHV01000002.1"/>
</dbReference>
<protein>
    <submittedName>
        <fullName evidence="8">Threonine dehydrogenase</fullName>
    </submittedName>
</protein>
<dbReference type="InterPro" id="IPR002328">
    <property type="entry name" value="ADH_Zn_CS"/>
</dbReference>
<proteinExistence type="inferred from homology"/>
<dbReference type="Proteomes" id="UP000199413">
    <property type="component" value="Unassembled WGS sequence"/>
</dbReference>
<keyword evidence="2 5" id="KW-0479">Metal-binding</keyword>
<accession>A0A1C6S3L0</accession>
<dbReference type="AlphaFoldDB" id="A0A1C6S3L0"/>
<keyword evidence="3 5" id="KW-0862">Zinc</keyword>
<feature type="domain" description="Alcohol dehydrogenase-like N-terminal" evidence="7">
    <location>
        <begin position="25"/>
        <end position="145"/>
    </location>
</feature>
<keyword evidence="9" id="KW-1185">Reference proteome</keyword>
<dbReference type="InterPro" id="IPR036291">
    <property type="entry name" value="NAD(P)-bd_dom_sf"/>
</dbReference>
<sequence length="394" mass="42530">MKALTWQGKRDVRVEEVPDPRIEEPTDAILRITSTAICGSDLHLYEVLGPYLKPGDVLGHESMGMVEEVGPGVSRLAPGDRVVVPFNISCGTCWMCQRQLYAQCETTQVTSEGKGAALFGYTSLYGSVPGGQAEYLRVPQAHFGPITIPETGPDERWLYLSDILPTAWQAVKYADTPPGGTLAVFGLGPVGQLSARIGRHLGAGRVIGLDLVPERLELARRHGIEVLDVSELDDVPGALIDLVDGRGPDAVIDAVGMEAHGAPLGKLAQTATGLLPDKLAQTMADKAGVDRMAVLHAALKAVRRGGTVSVAGVYGGELDPMPMMEMFDRGIQLRMGQCHVRRWTDEIMRLLSGDDDPLGVEDLRTHRLPLEQAPQAYEMFQKKQDGCIKVVLAP</sequence>
<dbReference type="EMBL" id="FMHV01000002">
    <property type="protein sequence ID" value="SCL24076.1"/>
    <property type="molecule type" value="Genomic_DNA"/>
</dbReference>
<evidence type="ECO:0000256" key="4">
    <source>
        <dbReference type="ARBA" id="ARBA00023002"/>
    </source>
</evidence>
<reference evidence="9" key="1">
    <citation type="submission" date="2016-06" db="EMBL/GenBank/DDBJ databases">
        <authorList>
            <person name="Varghese N."/>
            <person name="Submissions Spin"/>
        </authorList>
    </citation>
    <scope>NUCLEOTIDE SEQUENCE [LARGE SCALE GENOMIC DNA]</scope>
    <source>
        <strain evidence="9">DSM 45431</strain>
    </source>
</reference>
<dbReference type="GO" id="GO:0008270">
    <property type="term" value="F:zinc ion binding"/>
    <property type="evidence" value="ECO:0007669"/>
    <property type="project" value="InterPro"/>
</dbReference>
<comment type="similarity">
    <text evidence="5">Belongs to the zinc-containing alcohol dehydrogenase family.</text>
</comment>
<dbReference type="GO" id="GO:0016491">
    <property type="term" value="F:oxidoreductase activity"/>
    <property type="evidence" value="ECO:0007669"/>
    <property type="project" value="UniProtKB-KW"/>
</dbReference>
<gene>
    <name evidence="8" type="ORF">GA0070624_2853</name>
</gene>
<evidence type="ECO:0000313" key="8">
    <source>
        <dbReference type="EMBL" id="SCL24076.1"/>
    </source>
</evidence>
<dbReference type="SUPFAM" id="SSF50129">
    <property type="entry name" value="GroES-like"/>
    <property type="match status" value="1"/>
</dbReference>
<dbReference type="PROSITE" id="PS00059">
    <property type="entry name" value="ADH_ZINC"/>
    <property type="match status" value="1"/>
</dbReference>
<dbReference type="Gene3D" id="3.90.180.10">
    <property type="entry name" value="Medium-chain alcohol dehydrogenases, catalytic domain"/>
    <property type="match status" value="1"/>
</dbReference>
<dbReference type="CDD" id="cd08283">
    <property type="entry name" value="FDH_like_1"/>
    <property type="match status" value="1"/>
</dbReference>
<evidence type="ECO:0000259" key="6">
    <source>
        <dbReference type="Pfam" id="PF00107"/>
    </source>
</evidence>
<dbReference type="SUPFAM" id="SSF51735">
    <property type="entry name" value="NAD(P)-binding Rossmann-fold domains"/>
    <property type="match status" value="1"/>
</dbReference>
<evidence type="ECO:0000256" key="2">
    <source>
        <dbReference type="ARBA" id="ARBA00022723"/>
    </source>
</evidence>
<evidence type="ECO:0000259" key="7">
    <source>
        <dbReference type="Pfam" id="PF08240"/>
    </source>
</evidence>
<evidence type="ECO:0000256" key="5">
    <source>
        <dbReference type="RuleBase" id="RU361277"/>
    </source>
</evidence>
<dbReference type="Pfam" id="PF00107">
    <property type="entry name" value="ADH_zinc_N"/>
    <property type="match status" value="1"/>
</dbReference>
<dbReference type="STRING" id="568872.GA0070624_2853"/>
<keyword evidence="4" id="KW-0560">Oxidoreductase</keyword>
<dbReference type="InterPro" id="IPR013149">
    <property type="entry name" value="ADH-like_C"/>
</dbReference>
<evidence type="ECO:0000256" key="3">
    <source>
        <dbReference type="ARBA" id="ARBA00022833"/>
    </source>
</evidence>
<dbReference type="OrthoDB" id="3399630at2"/>